<dbReference type="InterPro" id="IPR036291">
    <property type="entry name" value="NAD(P)-bd_dom_sf"/>
</dbReference>
<evidence type="ECO:0000313" key="4">
    <source>
        <dbReference type="Proteomes" id="UP000027466"/>
    </source>
</evidence>
<keyword evidence="2" id="KW-0560">Oxidoreductase</keyword>
<dbReference type="RefSeq" id="WP_051672246.1">
    <property type="nucleotide sequence ID" value="NZ_CADFFX010000002.1"/>
</dbReference>
<dbReference type="InterPro" id="IPR051122">
    <property type="entry name" value="SDR_DHRS6-like"/>
</dbReference>
<dbReference type="Gene3D" id="3.40.50.720">
    <property type="entry name" value="NAD(P)-binding Rossmann-like Domain"/>
    <property type="match status" value="1"/>
</dbReference>
<dbReference type="STRING" id="60547.GCA_000751215_04366"/>
<reference evidence="3 4" key="1">
    <citation type="submission" date="2014-03" db="EMBL/GenBank/DDBJ databases">
        <title>Draft Genome Sequences of Four Burkholderia Strains.</title>
        <authorList>
            <person name="Liu X.Y."/>
            <person name="Li C.X."/>
            <person name="Xu J.H."/>
        </authorList>
    </citation>
    <scope>NUCLEOTIDE SEQUENCE [LARGE SCALE GENOMIC DNA]</scope>
    <source>
        <strain evidence="3 4">DSM 50014</strain>
    </source>
</reference>
<dbReference type="Pfam" id="PF13561">
    <property type="entry name" value="adh_short_C2"/>
    <property type="match status" value="1"/>
</dbReference>
<evidence type="ECO:0000256" key="2">
    <source>
        <dbReference type="ARBA" id="ARBA00023002"/>
    </source>
</evidence>
<dbReference type="InterPro" id="IPR002347">
    <property type="entry name" value="SDR_fam"/>
</dbReference>
<name>A0A069PWN9_9BURK</name>
<dbReference type="GO" id="GO:0016491">
    <property type="term" value="F:oxidoreductase activity"/>
    <property type="evidence" value="ECO:0007669"/>
    <property type="project" value="UniProtKB-KW"/>
</dbReference>
<organism evidence="3 4">
    <name type="scientific">Caballeronia glathei</name>
    <dbReference type="NCBI Taxonomy" id="60547"/>
    <lineage>
        <taxon>Bacteria</taxon>
        <taxon>Pseudomonadati</taxon>
        <taxon>Pseudomonadota</taxon>
        <taxon>Betaproteobacteria</taxon>
        <taxon>Burkholderiales</taxon>
        <taxon>Burkholderiaceae</taxon>
        <taxon>Caballeronia</taxon>
    </lineage>
</organism>
<dbReference type="Proteomes" id="UP000027466">
    <property type="component" value="Unassembled WGS sequence"/>
</dbReference>
<evidence type="ECO:0000256" key="1">
    <source>
        <dbReference type="ARBA" id="ARBA00006484"/>
    </source>
</evidence>
<dbReference type="EMBL" id="JFHC01000003">
    <property type="protein sequence ID" value="KDR44244.1"/>
    <property type="molecule type" value="Genomic_DNA"/>
</dbReference>
<comment type="similarity">
    <text evidence="1">Belongs to the short-chain dehydrogenases/reductases (SDR) family.</text>
</comment>
<keyword evidence="4" id="KW-1185">Reference proteome</keyword>
<dbReference type="SUPFAM" id="SSF51735">
    <property type="entry name" value="NAD(P)-binding Rossmann-fold domains"/>
    <property type="match status" value="1"/>
</dbReference>
<dbReference type="PANTHER" id="PTHR43477:SF1">
    <property type="entry name" value="DIHYDROANTICAPSIN 7-DEHYDROGENASE"/>
    <property type="match status" value="1"/>
</dbReference>
<comment type="caution">
    <text evidence="3">The sequence shown here is derived from an EMBL/GenBank/DDBJ whole genome shotgun (WGS) entry which is preliminary data.</text>
</comment>
<evidence type="ECO:0000313" key="3">
    <source>
        <dbReference type="EMBL" id="KDR44244.1"/>
    </source>
</evidence>
<dbReference type="PRINTS" id="PR00081">
    <property type="entry name" value="GDHRDH"/>
</dbReference>
<protein>
    <submittedName>
        <fullName evidence="3">Short-chain dehydrogenase</fullName>
    </submittedName>
</protein>
<proteinExistence type="inferred from homology"/>
<dbReference type="PANTHER" id="PTHR43477">
    <property type="entry name" value="DIHYDROANTICAPSIN 7-DEHYDROGENASE"/>
    <property type="match status" value="1"/>
</dbReference>
<dbReference type="AlphaFoldDB" id="A0A069PWN9"/>
<sequence length="250" mass="26194">MNGSEGSARMRERLRGKRVIVLGGSSGIGYAVAAQAVEEGADVVIASKSAERVARAASELGGRVEGRTLDLFDERAIEAFFGETGAFDHLAFTAGDTLHLTDLRTADLQKARQAFDVRYWATLAAARYAAPHLREGGSMVLTSGISAHRPAKGWVLGASVCGAVDALTRALAIEFAPLRVNAVSPGLVATNLWQTMSEQDRRGMYESAAKALPAGHVGHAGDVAAAYLFLMKSAFATGQIHVVDGGALIA</sequence>
<gene>
    <name evidence="3" type="ORF">BG61_19460</name>
</gene>
<accession>A0A069PWN9</accession>